<evidence type="ECO:0000256" key="4">
    <source>
        <dbReference type="ARBA" id="ARBA00023004"/>
    </source>
</evidence>
<comment type="cofactor">
    <cofactor evidence="7">
        <name>[2Fe-2S] cluster</name>
        <dbReference type="ChEBI" id="CHEBI:190135"/>
    </cofactor>
    <text evidence="7">Binds 1 [2Fe-2S] cluster.</text>
</comment>
<dbReference type="Gene3D" id="1.10.10.1590">
    <property type="entry name" value="NADH-quinone oxidoreductase subunit E"/>
    <property type="match status" value="1"/>
</dbReference>
<feature type="binding site" evidence="7">
    <location>
        <position position="126"/>
    </location>
    <ligand>
        <name>[2Fe-2S] cluster</name>
        <dbReference type="ChEBI" id="CHEBI:190135"/>
    </ligand>
</feature>
<reference evidence="8" key="1">
    <citation type="submission" date="2021-01" db="EMBL/GenBank/DDBJ databases">
        <title>Draft genome sequence of Acholeplasmataceae bacterium strain Mahy22.</title>
        <authorList>
            <person name="Watanabe M."/>
            <person name="Kojima H."/>
            <person name="Fukui M."/>
        </authorList>
    </citation>
    <scope>NUCLEOTIDE SEQUENCE</scope>
    <source>
        <strain evidence="8">Mahy22</strain>
    </source>
</reference>
<evidence type="ECO:0000256" key="3">
    <source>
        <dbReference type="ARBA" id="ARBA00022723"/>
    </source>
</evidence>
<proteinExistence type="inferred from homology"/>
<dbReference type="InterPro" id="IPR002023">
    <property type="entry name" value="NuoE-like"/>
</dbReference>
<comment type="similarity">
    <text evidence="1">Belongs to the complex I 24 kDa subunit family.</text>
</comment>
<dbReference type="GO" id="GO:0046872">
    <property type="term" value="F:metal ion binding"/>
    <property type="evidence" value="ECO:0007669"/>
    <property type="project" value="UniProtKB-KW"/>
</dbReference>
<keyword evidence="9" id="KW-1185">Reference proteome</keyword>
<organism evidence="8 9">
    <name type="scientific">Mariniplasma anaerobium</name>
    <dbReference type="NCBI Taxonomy" id="2735436"/>
    <lineage>
        <taxon>Bacteria</taxon>
        <taxon>Bacillati</taxon>
        <taxon>Mycoplasmatota</taxon>
        <taxon>Mollicutes</taxon>
        <taxon>Acholeplasmatales</taxon>
        <taxon>Acholeplasmataceae</taxon>
        <taxon>Mariniplasma</taxon>
    </lineage>
</organism>
<dbReference type="InterPro" id="IPR041921">
    <property type="entry name" value="NuoE_N"/>
</dbReference>
<comment type="cofactor">
    <cofactor evidence="6">
        <name>[2Fe-2S] cluster</name>
        <dbReference type="ChEBI" id="CHEBI:190135"/>
    </cofactor>
</comment>
<keyword evidence="3 7" id="KW-0479">Metal-binding</keyword>
<dbReference type="CDD" id="cd03064">
    <property type="entry name" value="TRX_Fd_NuoE"/>
    <property type="match status" value="1"/>
</dbReference>
<keyword evidence="2 7" id="KW-0001">2Fe-2S</keyword>
<accession>A0A7U9XWC4</accession>
<evidence type="ECO:0000256" key="2">
    <source>
        <dbReference type="ARBA" id="ARBA00022714"/>
    </source>
</evidence>
<evidence type="ECO:0000313" key="9">
    <source>
        <dbReference type="Proteomes" id="UP000620133"/>
    </source>
</evidence>
<dbReference type="SUPFAM" id="SSF52833">
    <property type="entry name" value="Thioredoxin-like"/>
    <property type="match status" value="1"/>
</dbReference>
<dbReference type="Proteomes" id="UP000620133">
    <property type="component" value="Chromosome"/>
</dbReference>
<dbReference type="RefSeq" id="WP_176239929.1">
    <property type="nucleotide sequence ID" value="NZ_AP024412.1"/>
</dbReference>
<evidence type="ECO:0000256" key="1">
    <source>
        <dbReference type="ARBA" id="ARBA00010643"/>
    </source>
</evidence>
<keyword evidence="5 7" id="KW-0411">Iron-sulfur</keyword>
<dbReference type="AlphaFoldDB" id="A0A7U9XWC4"/>
<keyword evidence="4 7" id="KW-0408">Iron</keyword>
<gene>
    <name evidence="8" type="primary">hymA</name>
    <name evidence="8" type="ORF">MPAN_013510</name>
</gene>
<evidence type="ECO:0000256" key="6">
    <source>
        <dbReference type="ARBA" id="ARBA00034078"/>
    </source>
</evidence>
<dbReference type="Gene3D" id="3.40.30.10">
    <property type="entry name" value="Glutaredoxin"/>
    <property type="match status" value="1"/>
</dbReference>
<dbReference type="GO" id="GO:0016491">
    <property type="term" value="F:oxidoreductase activity"/>
    <property type="evidence" value="ECO:0007669"/>
    <property type="project" value="InterPro"/>
</dbReference>
<dbReference type="Pfam" id="PF01257">
    <property type="entry name" value="2Fe-2S_thioredx"/>
    <property type="match status" value="1"/>
</dbReference>
<evidence type="ECO:0000256" key="5">
    <source>
        <dbReference type="ARBA" id="ARBA00023014"/>
    </source>
</evidence>
<dbReference type="GO" id="GO:0051537">
    <property type="term" value="F:2 iron, 2 sulfur cluster binding"/>
    <property type="evidence" value="ECO:0007669"/>
    <property type="project" value="UniProtKB-KW"/>
</dbReference>
<dbReference type="InterPro" id="IPR036249">
    <property type="entry name" value="Thioredoxin-like_sf"/>
</dbReference>
<dbReference type="InterPro" id="IPR028431">
    <property type="entry name" value="NADP_DH_HndA-like"/>
</dbReference>
<evidence type="ECO:0000313" key="8">
    <source>
        <dbReference type="EMBL" id="BCR36458.1"/>
    </source>
</evidence>
<protein>
    <submittedName>
        <fullName evidence="8">NADH dehydrogenase</fullName>
    </submittedName>
</protein>
<feature type="binding site" evidence="7">
    <location>
        <position position="90"/>
    </location>
    <ligand>
        <name>[2Fe-2S] cluster</name>
        <dbReference type="ChEBI" id="CHEBI:190135"/>
    </ligand>
</feature>
<dbReference type="InterPro" id="IPR042128">
    <property type="entry name" value="NuoE_dom"/>
</dbReference>
<name>A0A7U9XWC4_9MOLU</name>
<sequence>MNKENHICEKKLALFYTKINENKKIPGPLMPTLHDAQEIFGYIPLEIQKIISKELNESVAKINGVVTFYGNFSITPNGEHTVSVCLGTACYVRGSKNVMETLENELGIKDGQTTKDNKITLSSTRCIGACGLAPVFSVDSTIHGNASVSKVRDIIKELKEKNNEVA</sequence>
<feature type="binding site" evidence="7">
    <location>
        <position position="85"/>
    </location>
    <ligand>
        <name>[2Fe-2S] cluster</name>
        <dbReference type="ChEBI" id="CHEBI:190135"/>
    </ligand>
</feature>
<feature type="binding site" evidence="7">
    <location>
        <position position="130"/>
    </location>
    <ligand>
        <name>[2Fe-2S] cluster</name>
        <dbReference type="ChEBI" id="CHEBI:190135"/>
    </ligand>
</feature>
<dbReference type="KEGG" id="manr:MPAN_013510"/>
<dbReference type="PIRSF" id="PIRSF000216">
    <property type="entry name" value="NADH_DH_24kDa"/>
    <property type="match status" value="1"/>
</dbReference>
<evidence type="ECO:0000256" key="7">
    <source>
        <dbReference type="PIRSR" id="PIRSR000216-1"/>
    </source>
</evidence>
<dbReference type="EMBL" id="AP024412">
    <property type="protein sequence ID" value="BCR36458.1"/>
    <property type="molecule type" value="Genomic_DNA"/>
</dbReference>
<dbReference type="PANTHER" id="PTHR43342">
    <property type="entry name" value="NADH-QUINONE OXIDOREDUCTASE, E SUBUNIT"/>
    <property type="match status" value="1"/>
</dbReference>
<dbReference type="PANTHER" id="PTHR43342:SF2">
    <property type="entry name" value="POTENTIAL NAD-REDUCING HYDROGENASE SUBUNIT"/>
    <property type="match status" value="1"/>
</dbReference>